<dbReference type="InterPro" id="IPR001849">
    <property type="entry name" value="PH_domain"/>
</dbReference>
<dbReference type="InterPro" id="IPR001711">
    <property type="entry name" value="PLipase_C_Pinositol-sp_Y"/>
</dbReference>
<feature type="binding site" evidence="18">
    <location>
        <position position="315"/>
    </location>
    <ligand>
        <name>Ca(2+)</name>
        <dbReference type="ChEBI" id="CHEBI:29108"/>
        <label>3</label>
        <note>catalytic</note>
    </ligand>
</feature>
<feature type="binding site" evidence="18">
    <location>
        <position position="652"/>
    </location>
    <ligand>
        <name>Ca(2+)</name>
        <dbReference type="ChEBI" id="CHEBI:29108"/>
        <label>4</label>
    </ligand>
</feature>
<evidence type="ECO:0000313" key="26">
    <source>
        <dbReference type="Proteomes" id="UP000694565"/>
    </source>
</evidence>
<name>A0A8C3AJH1_CYCLU</name>
<dbReference type="PRINTS" id="PR00390">
    <property type="entry name" value="PHPHLIPASEC"/>
</dbReference>
<dbReference type="CDD" id="cd08593">
    <property type="entry name" value="PI-PLCc_delta"/>
    <property type="match status" value="1"/>
</dbReference>
<keyword evidence="11 20" id="KW-0442">Lipid degradation</keyword>
<accession>A0A8C3AJH1</accession>
<dbReference type="PROSITE" id="PS50004">
    <property type="entry name" value="C2"/>
    <property type="match status" value="1"/>
</dbReference>
<evidence type="ECO:0000256" key="10">
    <source>
        <dbReference type="ARBA" id="ARBA00022837"/>
    </source>
</evidence>
<dbReference type="InterPro" id="IPR011993">
    <property type="entry name" value="PH-like_dom_sf"/>
</dbReference>
<keyword evidence="7 18" id="KW-0479">Metal-binding</keyword>
<evidence type="ECO:0000256" key="2">
    <source>
        <dbReference type="ARBA" id="ARBA00004496"/>
    </source>
</evidence>
<keyword evidence="5" id="KW-0963">Cytoplasm</keyword>
<feature type="domain" description="C2" evidence="22">
    <location>
        <begin position="611"/>
        <end position="738"/>
    </location>
</feature>
<sequence>KCNTNSLENLFQEMKTLFPLGDPDLQFLLLGGELIKIRSRSWKKNRFFKLQEDCKTLWYESHKIFKRKQTFSIDDIDYMRKGRQSEGLNKHTPSSVEGQCFTIIFKGRKKNLDLMAANEDEANKWVNGLEKIMSNMLNLSQQQKSEHWIINCMRKADKNDDNKMTLKELKHFLRQVNIEVDDTYAADIFKQCDKSNSGSLEGSEIKHFYDLLTYREEIDVIYGQCAHTDGQMSAEDLLNFLLNEQREQVSMVDALKLIEKYEVDETAKQKKCMSKDGFLMYMHQEEGSILNPAHKQVYQDMHQPLNHYYISSSHNTYLMADQLKGPSSTEAYIKALMKSCRCVELDCWDGANGEPVIYHGYTLTSKVLFRDVIKVIKDYAFKTSDYPVILSLENHCTVDQQKLMAHYLISILGDALVSKPLGNNMPTNFPSPEDLKQKFLIKGKRLNKLDAALNNNSFIEEDTVSEEDEAADCKENDQKAKTKKSKIKLAKELSNIVIYCKSVHFSGFEHAKEMQAFYEMSSFKESKAFHLAETSATAYINHNMDKLSRIYPSGSRTDSSNYNPVPMWNAGCQIVALNFQTPSKEMHINQGRFLPNGASGYILKPEFQRSLSSQFDPSVLTKGPWLKKKTFNVMVISAQQLPKLNKDKENSIVDPLVRMELYGVPADNASKETHYINNNGFNPMWNETFVFDVHFPELAMLRFVVEDYDTTSQNDLIGQYCLPLTSVQSGYRHIPLLTKRGDLISSAGLFVHLMLIDP</sequence>
<dbReference type="PANTHER" id="PTHR10336:SF210">
    <property type="entry name" value="1-PHOSPHATIDYLINOSITOL 4,5-BISPHOSPHATE PHOSPHODIESTERASE DELTA-1"/>
    <property type="match status" value="1"/>
</dbReference>
<keyword evidence="10 18" id="KW-0106">Calcium</keyword>
<keyword evidence="13" id="KW-0472">Membrane</keyword>
<comment type="subcellular location">
    <subcellularLocation>
        <location evidence="3">Cleavage furrow</location>
    </subcellularLocation>
    <subcellularLocation>
        <location evidence="2">Cytoplasm</location>
    </subcellularLocation>
    <subcellularLocation>
        <location evidence="1">Membrane</location>
        <topology evidence="1">Peripheral membrane protein</topology>
    </subcellularLocation>
</comment>
<dbReference type="FunFam" id="1.10.238.10:FF:000071">
    <property type="entry name" value="Phosphoinositide phospholipase C"/>
    <property type="match status" value="1"/>
</dbReference>
<dbReference type="InterPro" id="IPR035892">
    <property type="entry name" value="C2_domain_sf"/>
</dbReference>
<dbReference type="InterPro" id="IPR046975">
    <property type="entry name" value="PLC-delta1_EF"/>
</dbReference>
<dbReference type="InterPro" id="IPR018247">
    <property type="entry name" value="EF_Hand_1_Ca_BS"/>
</dbReference>
<evidence type="ECO:0000256" key="8">
    <source>
        <dbReference type="ARBA" id="ARBA00022737"/>
    </source>
</evidence>
<dbReference type="SMART" id="SM00239">
    <property type="entry name" value="C2"/>
    <property type="match status" value="1"/>
</dbReference>
<evidence type="ECO:0000256" key="9">
    <source>
        <dbReference type="ARBA" id="ARBA00022801"/>
    </source>
</evidence>
<keyword evidence="6" id="KW-0597">Phosphoprotein</keyword>
<dbReference type="PROSITE" id="PS50222">
    <property type="entry name" value="EF_HAND_2"/>
    <property type="match status" value="1"/>
</dbReference>
<dbReference type="CDD" id="cd00275">
    <property type="entry name" value="C2_PLC_like"/>
    <property type="match status" value="1"/>
</dbReference>
<keyword evidence="8" id="KW-0677">Repeat</keyword>
<dbReference type="InterPro" id="IPR011992">
    <property type="entry name" value="EF-hand-dom_pair"/>
</dbReference>
<feature type="binding site" evidence="18">
    <location>
        <position position="708"/>
    </location>
    <ligand>
        <name>Ca(2+)</name>
        <dbReference type="ChEBI" id="CHEBI:29108"/>
        <label>5</label>
    </ligand>
</feature>
<feature type="domain" description="PH" evidence="21">
    <location>
        <begin position="27"/>
        <end position="134"/>
    </location>
</feature>
<comment type="cofactor">
    <cofactor evidence="18">
        <name>Ca(2+)</name>
        <dbReference type="ChEBI" id="CHEBI:29108"/>
    </cofactor>
    <text evidence="18">Binds 3 Ca(2+) ions per subunit. Two of the Ca(2+) ions are bound to the C2 domain.</text>
</comment>
<evidence type="ECO:0000256" key="11">
    <source>
        <dbReference type="ARBA" id="ARBA00022963"/>
    </source>
</evidence>
<feature type="binding site" evidence="17">
    <location>
        <position position="549"/>
    </location>
    <ligand>
        <name>substrate</name>
    </ligand>
</feature>
<feature type="binding site" evidence="18">
    <location>
        <position position="346"/>
    </location>
    <ligand>
        <name>Ca(2+)</name>
        <dbReference type="ChEBI" id="CHEBI:29108"/>
        <label>3</label>
        <note>catalytic</note>
    </ligand>
</feature>
<dbReference type="GO" id="GO:0005737">
    <property type="term" value="C:cytoplasm"/>
    <property type="evidence" value="ECO:0007669"/>
    <property type="project" value="UniProtKB-SubCell"/>
</dbReference>
<evidence type="ECO:0000256" key="7">
    <source>
        <dbReference type="ARBA" id="ARBA00022723"/>
    </source>
</evidence>
<feature type="active site" evidence="16">
    <location>
        <position position="359"/>
    </location>
</feature>
<feature type="binding site" evidence="17">
    <location>
        <position position="522"/>
    </location>
    <ligand>
        <name>substrate</name>
    </ligand>
</feature>
<keyword evidence="14" id="KW-0807">Transducer</keyword>
<feature type="glycosylation site" description="O-linked (GlcNAc) serine" evidence="19">
    <location>
        <position position="195"/>
    </location>
</feature>
<dbReference type="InterPro" id="IPR000909">
    <property type="entry name" value="PLipase_C_PInositol-sp_X_dom"/>
</dbReference>
<keyword evidence="12 20" id="KW-0443">Lipid metabolism</keyword>
<evidence type="ECO:0000256" key="19">
    <source>
        <dbReference type="PIRSR" id="PIRSR628391-4"/>
    </source>
</evidence>
<dbReference type="PROSITE" id="PS50007">
    <property type="entry name" value="PIPLC_X_DOMAIN"/>
    <property type="match status" value="1"/>
</dbReference>
<dbReference type="SUPFAM" id="SSF49562">
    <property type="entry name" value="C2 domain (Calcium/lipid-binding domain, CaLB)"/>
    <property type="match status" value="1"/>
</dbReference>
<dbReference type="SUPFAM" id="SSF50729">
    <property type="entry name" value="PH domain-like"/>
    <property type="match status" value="1"/>
</dbReference>
<dbReference type="InterPro" id="IPR001192">
    <property type="entry name" value="PI-PLC_fam"/>
</dbReference>
<feature type="domain" description="EF-hand" evidence="24">
    <location>
        <begin position="144"/>
        <end position="179"/>
    </location>
</feature>
<dbReference type="Ensembl" id="ENSCLMT00005044811.1">
    <property type="protein sequence ID" value="ENSCLMP00005043267.1"/>
    <property type="gene ID" value="ENSCLMG00005019985.1"/>
</dbReference>
<evidence type="ECO:0000256" key="6">
    <source>
        <dbReference type="ARBA" id="ARBA00022553"/>
    </source>
</evidence>
<dbReference type="SUPFAM" id="SSF51695">
    <property type="entry name" value="PLC-like phosphodiesterases"/>
    <property type="match status" value="1"/>
</dbReference>
<feature type="domain" description="PI-PLC Y-box" evidence="23">
    <location>
        <begin position="493"/>
        <end position="609"/>
    </location>
</feature>
<evidence type="ECO:0000259" key="21">
    <source>
        <dbReference type="PROSITE" id="PS50003"/>
    </source>
</evidence>
<dbReference type="GO" id="GO:0035556">
    <property type="term" value="P:intracellular signal transduction"/>
    <property type="evidence" value="ECO:0007669"/>
    <property type="project" value="InterPro"/>
</dbReference>
<reference evidence="25" key="2">
    <citation type="submission" date="2025-09" db="UniProtKB">
        <authorList>
            <consortium name="Ensembl"/>
        </authorList>
    </citation>
    <scope>IDENTIFICATION</scope>
</reference>
<keyword evidence="19" id="KW-0325">Glycoprotein</keyword>
<evidence type="ECO:0000256" key="4">
    <source>
        <dbReference type="ARBA" id="ARBA00012368"/>
    </source>
</evidence>
<dbReference type="SMART" id="SM00149">
    <property type="entry name" value="PLCYc"/>
    <property type="match status" value="1"/>
</dbReference>
<feature type="binding site" evidence="18">
    <location>
        <position position="678"/>
    </location>
    <ligand>
        <name>Ca(2+)</name>
        <dbReference type="ChEBI" id="CHEBI:29108"/>
        <label>4</label>
    </ligand>
</feature>
<evidence type="ECO:0000256" key="18">
    <source>
        <dbReference type="PIRSR" id="PIRSR628391-3"/>
    </source>
</evidence>
<dbReference type="SMART" id="SM00233">
    <property type="entry name" value="PH"/>
    <property type="match status" value="1"/>
</dbReference>
<dbReference type="GO" id="GO:0004435">
    <property type="term" value="F:phosphatidylinositol-4,5-bisphosphate phospholipase C activity"/>
    <property type="evidence" value="ECO:0007669"/>
    <property type="project" value="UniProtKB-EC"/>
</dbReference>
<protein>
    <recommendedName>
        <fullName evidence="4 20">Phosphoinositide phospholipase C</fullName>
        <ecNumber evidence="4 20">3.1.4.11</ecNumber>
    </recommendedName>
</protein>
<reference evidence="25" key="1">
    <citation type="submission" date="2025-08" db="UniProtKB">
        <authorList>
            <consortium name="Ensembl"/>
        </authorList>
    </citation>
    <scope>IDENTIFICATION</scope>
</reference>
<dbReference type="FunFam" id="1.10.238.10:FF:000005">
    <property type="entry name" value="Phosphoinositide phospholipase C"/>
    <property type="match status" value="1"/>
</dbReference>
<dbReference type="PROSITE" id="PS50008">
    <property type="entry name" value="PIPLC_Y_DOMAIN"/>
    <property type="match status" value="1"/>
</dbReference>
<dbReference type="Gene3D" id="3.20.20.190">
    <property type="entry name" value="Phosphatidylinositol (PI) phosphodiesterase"/>
    <property type="match status" value="1"/>
</dbReference>
<dbReference type="EC" id="3.1.4.11" evidence="4 20"/>
<dbReference type="PANTHER" id="PTHR10336">
    <property type="entry name" value="PHOSPHOINOSITIDE-SPECIFIC PHOSPHOLIPASE C FAMILY PROTEIN"/>
    <property type="match status" value="1"/>
</dbReference>
<dbReference type="GO" id="GO:0032154">
    <property type="term" value="C:cleavage furrow"/>
    <property type="evidence" value="ECO:0007669"/>
    <property type="project" value="UniProtKB-SubCell"/>
</dbReference>
<keyword evidence="9 20" id="KW-0378">Hydrolase</keyword>
<feature type="binding site" evidence="18">
    <location>
        <position position="707"/>
    </location>
    <ligand>
        <name>Ca(2+)</name>
        <dbReference type="ChEBI" id="CHEBI:29108"/>
        <label>5</label>
    </ligand>
</feature>
<feature type="binding site" evidence="17">
    <location>
        <position position="442"/>
    </location>
    <ligand>
        <name>substrate</name>
    </ligand>
</feature>
<dbReference type="Proteomes" id="UP000694565">
    <property type="component" value="Unplaced"/>
</dbReference>
<feature type="binding site" evidence="18">
    <location>
        <position position="344"/>
    </location>
    <ligand>
        <name>Ca(2+)</name>
        <dbReference type="ChEBI" id="CHEBI:29108"/>
        <label>3</label>
        <note>catalytic</note>
    </ligand>
</feature>
<feature type="binding site" evidence="18">
    <location>
        <position position="709"/>
    </location>
    <ligand>
        <name>Ca(2+)</name>
        <dbReference type="ChEBI" id="CHEBI:29108"/>
        <label>5</label>
    </ligand>
</feature>
<dbReference type="Pfam" id="PF16457">
    <property type="entry name" value="PH_12"/>
    <property type="match status" value="1"/>
</dbReference>
<keyword evidence="26" id="KW-1185">Reference proteome</keyword>
<gene>
    <name evidence="25" type="primary">plcd1a</name>
</gene>
<evidence type="ECO:0000256" key="13">
    <source>
        <dbReference type="ARBA" id="ARBA00023136"/>
    </source>
</evidence>
<dbReference type="CDD" id="cd13363">
    <property type="entry name" value="PH_PLC_delta"/>
    <property type="match status" value="1"/>
</dbReference>
<evidence type="ECO:0000256" key="14">
    <source>
        <dbReference type="ARBA" id="ARBA00023224"/>
    </source>
</evidence>
<dbReference type="FunFam" id="2.60.40.150:FF:000058">
    <property type="entry name" value="Phosphoinositide phospholipase C"/>
    <property type="match status" value="1"/>
</dbReference>
<dbReference type="GeneTree" id="ENSGT00940000158392"/>
<evidence type="ECO:0000256" key="15">
    <source>
        <dbReference type="ARBA" id="ARBA00023674"/>
    </source>
</evidence>
<dbReference type="InterPro" id="IPR028391">
    <property type="entry name" value="PLC-delta1_cat"/>
</dbReference>
<evidence type="ECO:0000259" key="24">
    <source>
        <dbReference type="PROSITE" id="PS50222"/>
    </source>
</evidence>
<evidence type="ECO:0000259" key="23">
    <source>
        <dbReference type="PROSITE" id="PS50008"/>
    </source>
</evidence>
<dbReference type="Gene3D" id="2.30.29.30">
    <property type="entry name" value="Pleckstrin-homology domain (PH domain)/Phosphotyrosine-binding domain (PTB)"/>
    <property type="match status" value="1"/>
</dbReference>
<feature type="binding site" evidence="17">
    <location>
        <begin position="36"/>
        <end position="63"/>
    </location>
    <ligand>
        <name>substrate</name>
    </ligand>
</feature>
<evidence type="ECO:0000256" key="5">
    <source>
        <dbReference type="ARBA" id="ARBA00022490"/>
    </source>
</evidence>
<dbReference type="SMART" id="SM00148">
    <property type="entry name" value="PLCXc"/>
    <property type="match status" value="1"/>
</dbReference>
<feature type="binding site" evidence="17">
    <location>
        <position position="444"/>
    </location>
    <ligand>
        <name>substrate</name>
    </ligand>
</feature>
<dbReference type="CDD" id="cd16217">
    <property type="entry name" value="EFh_PI-PLCdelta1"/>
    <property type="match status" value="1"/>
</dbReference>
<dbReference type="PROSITE" id="PS50003">
    <property type="entry name" value="PH_DOMAIN"/>
    <property type="match status" value="1"/>
</dbReference>
<evidence type="ECO:0000256" key="1">
    <source>
        <dbReference type="ARBA" id="ARBA00004170"/>
    </source>
</evidence>
<dbReference type="InterPro" id="IPR000008">
    <property type="entry name" value="C2_dom"/>
</dbReference>
<evidence type="ECO:0000256" key="16">
    <source>
        <dbReference type="PIRSR" id="PIRSR628391-1"/>
    </source>
</evidence>
<dbReference type="FunFam" id="2.30.29.30:FF:000088">
    <property type="entry name" value="Phosphoinositide phospholipase C"/>
    <property type="match status" value="1"/>
</dbReference>
<evidence type="ECO:0000313" key="25">
    <source>
        <dbReference type="Ensembl" id="ENSCLMP00005043267.1"/>
    </source>
</evidence>
<evidence type="ECO:0000256" key="20">
    <source>
        <dbReference type="RuleBase" id="RU361133"/>
    </source>
</evidence>
<comment type="catalytic activity">
    <reaction evidence="15">
        <text>a 1,2-diacyl-sn-glycero-3-phospho-(1D-myo-inositol-4,5-bisphosphate) + H2O = 1D-myo-inositol 1,4,5-trisphosphate + a 1,2-diacyl-sn-glycerol + H(+)</text>
        <dbReference type="Rhea" id="RHEA:33179"/>
        <dbReference type="ChEBI" id="CHEBI:15377"/>
        <dbReference type="ChEBI" id="CHEBI:15378"/>
        <dbReference type="ChEBI" id="CHEBI:17815"/>
        <dbReference type="ChEBI" id="CHEBI:58456"/>
        <dbReference type="ChEBI" id="CHEBI:203600"/>
        <dbReference type="EC" id="3.1.4.11"/>
    </reaction>
    <physiologicalReaction direction="left-to-right" evidence="15">
        <dbReference type="Rhea" id="RHEA:33180"/>
    </physiologicalReaction>
</comment>
<dbReference type="InterPro" id="IPR002048">
    <property type="entry name" value="EF_hand_dom"/>
</dbReference>
<proteinExistence type="predicted"/>
<dbReference type="Pfam" id="PF00387">
    <property type="entry name" value="PI-PLC-Y"/>
    <property type="match status" value="1"/>
</dbReference>
<feature type="binding site" evidence="18">
    <location>
        <position position="654"/>
    </location>
    <ligand>
        <name>Ca(2+)</name>
        <dbReference type="ChEBI" id="CHEBI:29108"/>
        <label>4</label>
    </ligand>
</feature>
<feature type="active site" evidence="16">
    <location>
        <position position="314"/>
    </location>
</feature>
<dbReference type="GO" id="GO:0016042">
    <property type="term" value="P:lipid catabolic process"/>
    <property type="evidence" value="ECO:0007669"/>
    <property type="project" value="UniProtKB-KW"/>
</dbReference>
<dbReference type="Gene3D" id="2.60.40.150">
    <property type="entry name" value="C2 domain"/>
    <property type="match status" value="1"/>
</dbReference>
<evidence type="ECO:0000259" key="22">
    <source>
        <dbReference type="PROSITE" id="PS50004"/>
    </source>
</evidence>
<dbReference type="PROSITE" id="PS00018">
    <property type="entry name" value="EF_HAND_1"/>
    <property type="match status" value="2"/>
</dbReference>
<organism evidence="25 26">
    <name type="scientific">Cyclopterus lumpus</name>
    <name type="common">Lumpsucker</name>
    <dbReference type="NCBI Taxonomy" id="8103"/>
    <lineage>
        <taxon>Eukaryota</taxon>
        <taxon>Metazoa</taxon>
        <taxon>Chordata</taxon>
        <taxon>Craniata</taxon>
        <taxon>Vertebrata</taxon>
        <taxon>Euteleostomi</taxon>
        <taxon>Actinopterygii</taxon>
        <taxon>Neopterygii</taxon>
        <taxon>Teleostei</taxon>
        <taxon>Neoteleostei</taxon>
        <taxon>Acanthomorphata</taxon>
        <taxon>Eupercaria</taxon>
        <taxon>Perciformes</taxon>
        <taxon>Cottioidei</taxon>
        <taxon>Cottales</taxon>
        <taxon>Cyclopteridae</taxon>
        <taxon>Cyclopterus</taxon>
    </lineage>
</organism>
<dbReference type="GO" id="GO:0005509">
    <property type="term" value="F:calcium ion binding"/>
    <property type="evidence" value="ECO:0007669"/>
    <property type="project" value="InterPro"/>
</dbReference>
<dbReference type="FunFam" id="3.20.20.190:FF:000022">
    <property type="entry name" value="Phosphoinositide phospholipase C"/>
    <property type="match status" value="1"/>
</dbReference>
<dbReference type="SMART" id="SM00054">
    <property type="entry name" value="EFh"/>
    <property type="match status" value="2"/>
</dbReference>
<dbReference type="Pfam" id="PF09279">
    <property type="entry name" value="EF-hand_like"/>
    <property type="match status" value="1"/>
</dbReference>
<dbReference type="InterPro" id="IPR017946">
    <property type="entry name" value="PLC-like_Pdiesterase_TIM-brl"/>
</dbReference>
<evidence type="ECO:0000256" key="3">
    <source>
        <dbReference type="ARBA" id="ARBA00004626"/>
    </source>
</evidence>
<dbReference type="Pfam" id="PF00168">
    <property type="entry name" value="C2"/>
    <property type="match status" value="1"/>
</dbReference>
<dbReference type="SUPFAM" id="SSF47473">
    <property type="entry name" value="EF-hand"/>
    <property type="match status" value="1"/>
</dbReference>
<dbReference type="Pfam" id="PF00388">
    <property type="entry name" value="PI-PLC-X"/>
    <property type="match status" value="1"/>
</dbReference>
<dbReference type="AlphaFoldDB" id="A0A8C3AJH1"/>
<evidence type="ECO:0000256" key="12">
    <source>
        <dbReference type="ARBA" id="ARBA00023098"/>
    </source>
</evidence>
<evidence type="ECO:0000256" key="17">
    <source>
        <dbReference type="PIRSR" id="PIRSR628391-2"/>
    </source>
</evidence>
<dbReference type="InterPro" id="IPR015359">
    <property type="entry name" value="PLC_EF-hand-like"/>
</dbReference>
<feature type="binding site" evidence="18">
    <location>
        <position position="393"/>
    </location>
    <ligand>
        <name>Ca(2+)</name>
        <dbReference type="ChEBI" id="CHEBI:29108"/>
        <label>3</label>
        <note>catalytic</note>
    </ligand>
</feature>
<dbReference type="Gene3D" id="1.10.238.10">
    <property type="entry name" value="EF-hand"/>
    <property type="match status" value="2"/>
</dbReference>